<evidence type="ECO:0000259" key="11">
    <source>
        <dbReference type="Pfam" id="PF16916"/>
    </source>
</evidence>
<feature type="transmembrane region" description="Helical" evidence="9">
    <location>
        <begin position="348"/>
        <end position="372"/>
    </location>
</feature>
<gene>
    <name evidence="12" type="ORF">EOD39_13473</name>
</gene>
<feature type="transmembrane region" description="Helical" evidence="9">
    <location>
        <begin position="34"/>
        <end position="55"/>
    </location>
</feature>
<evidence type="ECO:0000313" key="13">
    <source>
        <dbReference type="Proteomes" id="UP000289886"/>
    </source>
</evidence>
<dbReference type="GO" id="GO:0010312">
    <property type="term" value="P:detoxification of zinc ion"/>
    <property type="evidence" value="ECO:0007669"/>
    <property type="project" value="TreeGrafter"/>
</dbReference>
<feature type="transmembrane region" description="Helical" evidence="9">
    <location>
        <begin position="111"/>
        <end position="134"/>
    </location>
</feature>
<dbReference type="GO" id="GO:0015297">
    <property type="term" value="F:antiporter activity"/>
    <property type="evidence" value="ECO:0007669"/>
    <property type="project" value="UniProtKB-KW"/>
</dbReference>
<sequence>MASSVLSPLYCCLLAVTLLCFVTELIVSRLCNSLINTVDSFHTLFIFLLLCLPAVDRLAARHLGAPSRSYGWKRLRPLGAMVSALLLASLCISVSLDILSHLLRPHPIQRPALAGAAGALGVLFNLAVAAARWAGRWDPAEVSGAGEEPSAGIVMEATDVKSQMDESTCVEECAHNTDSKVGEHWTQIQSTQSTALSTVTSLLYCSSEARSVSYTDPQADSDPSDGQTDTQLDRKSEELGYLGNPVISPCLISECSPRAVEDGGGLFLGNPYADKHTSAAQSETTANGVVETEQRSMQILKDMEKTHSGGILSVLDKVKCILGPLLVLANGLAHLMSHDCLYSGHCHLYLYLDPAFSLVTVVILLTTTLPYLRRYGFLLLQGVPVHIRLESLRERILKLPGVLAIHELHVWQLSESYTVASVHVHCSSVVSFPDLAVEIKELFRSVGVHSSTVQPEFSPRLQQTEQMLGLCDLACGRECAKKLCCQWRTEKEQQGPPPGEVLGLEEHPRELVIENMYL</sequence>
<comment type="subcellular location">
    <subcellularLocation>
        <location evidence="1">Membrane</location>
        <topology evidence="1">Multi-pass membrane protein</topology>
    </subcellularLocation>
</comment>
<dbReference type="GO" id="GO:0005794">
    <property type="term" value="C:Golgi apparatus"/>
    <property type="evidence" value="ECO:0007669"/>
    <property type="project" value="TreeGrafter"/>
</dbReference>
<dbReference type="EMBL" id="SCEB01214495">
    <property type="protein sequence ID" value="RXM35030.1"/>
    <property type="molecule type" value="Genomic_DNA"/>
</dbReference>
<keyword evidence="6 9" id="KW-1133">Transmembrane helix</keyword>
<proteinExistence type="inferred from homology"/>
<dbReference type="Proteomes" id="UP000289886">
    <property type="component" value="Unassembled WGS sequence"/>
</dbReference>
<feature type="domain" description="Cation efflux protein transmembrane" evidence="10">
    <location>
        <begin position="14"/>
        <end position="136"/>
    </location>
</feature>
<dbReference type="InterPro" id="IPR058533">
    <property type="entry name" value="Cation_efflux_TM"/>
</dbReference>
<comment type="caution">
    <text evidence="12">The sequence shown here is derived from an EMBL/GenBank/DDBJ whole genome shotgun (WGS) entry which is preliminary data.</text>
</comment>
<comment type="similarity">
    <text evidence="2">Belongs to the cation diffusion facilitator (CDF) transporter (TC 2.A.4) family. SLC30A subfamily.</text>
</comment>
<dbReference type="GO" id="GO:0019855">
    <property type="term" value="F:calcium channel inhibitor activity"/>
    <property type="evidence" value="ECO:0007669"/>
    <property type="project" value="TreeGrafter"/>
</dbReference>
<feature type="domain" description="Cation efflux protein cytoplasmic" evidence="11">
    <location>
        <begin position="387"/>
        <end position="456"/>
    </location>
</feature>
<evidence type="ECO:0000259" key="10">
    <source>
        <dbReference type="Pfam" id="PF01545"/>
    </source>
</evidence>
<evidence type="ECO:0000256" key="1">
    <source>
        <dbReference type="ARBA" id="ARBA00004141"/>
    </source>
</evidence>
<organism evidence="12 13">
    <name type="scientific">Acipenser ruthenus</name>
    <name type="common">Sterlet sturgeon</name>
    <dbReference type="NCBI Taxonomy" id="7906"/>
    <lineage>
        <taxon>Eukaryota</taxon>
        <taxon>Metazoa</taxon>
        <taxon>Chordata</taxon>
        <taxon>Craniata</taxon>
        <taxon>Vertebrata</taxon>
        <taxon>Euteleostomi</taxon>
        <taxon>Actinopterygii</taxon>
        <taxon>Chondrostei</taxon>
        <taxon>Acipenseriformes</taxon>
        <taxon>Acipenseridae</taxon>
        <taxon>Acipenser</taxon>
    </lineage>
</organism>
<feature type="region of interest" description="Disordered" evidence="8">
    <location>
        <begin position="213"/>
        <end position="233"/>
    </location>
</feature>
<protein>
    <submittedName>
        <fullName evidence="12">Zinc transporter 1</fullName>
    </submittedName>
</protein>
<keyword evidence="5" id="KW-0862">Zinc</keyword>
<keyword evidence="3" id="KW-0813">Transport</keyword>
<dbReference type="GO" id="GO:0005385">
    <property type="term" value="F:zinc ion transmembrane transporter activity"/>
    <property type="evidence" value="ECO:0007669"/>
    <property type="project" value="TreeGrafter"/>
</dbReference>
<dbReference type="GO" id="GO:0005783">
    <property type="term" value="C:endoplasmic reticulum"/>
    <property type="evidence" value="ECO:0007669"/>
    <property type="project" value="TreeGrafter"/>
</dbReference>
<name>A0A444UIN1_ACIRT</name>
<evidence type="ECO:0000256" key="4">
    <source>
        <dbReference type="ARBA" id="ARBA00022692"/>
    </source>
</evidence>
<dbReference type="Pfam" id="PF01545">
    <property type="entry name" value="Cation_efflux"/>
    <property type="match status" value="1"/>
</dbReference>
<accession>A0A444UIN1</accession>
<dbReference type="Pfam" id="PF16916">
    <property type="entry name" value="ZT_dimer"/>
    <property type="match status" value="1"/>
</dbReference>
<dbReference type="OrthoDB" id="29444at2759"/>
<dbReference type="SUPFAM" id="SSF160240">
    <property type="entry name" value="Cation efflux protein cytoplasmic domain-like"/>
    <property type="match status" value="1"/>
</dbReference>
<reference evidence="12 13" key="1">
    <citation type="submission" date="2019-01" db="EMBL/GenBank/DDBJ databases">
        <title>Draft Genome and Complete Hox-Cluster Characterization of the Sterlet Sturgeon (Acipenser ruthenus).</title>
        <authorList>
            <person name="Wei Q."/>
        </authorList>
    </citation>
    <scope>NUCLEOTIDE SEQUENCE [LARGE SCALE GENOMIC DNA]</scope>
    <source>
        <strain evidence="12">WHYD16114868_AA</strain>
        <tissue evidence="12">Blood</tissue>
    </source>
</reference>
<dbReference type="SUPFAM" id="SSF161111">
    <property type="entry name" value="Cation efflux protein transmembrane domain-like"/>
    <property type="match status" value="1"/>
</dbReference>
<feature type="transmembrane region" description="Helical" evidence="9">
    <location>
        <begin position="6"/>
        <end position="27"/>
    </location>
</feature>
<evidence type="ECO:0000256" key="8">
    <source>
        <dbReference type="SAM" id="MobiDB-lite"/>
    </source>
</evidence>
<dbReference type="InterPro" id="IPR027469">
    <property type="entry name" value="Cation_efflux_TMD_sf"/>
</dbReference>
<dbReference type="GO" id="GO:0006882">
    <property type="term" value="P:intracellular zinc ion homeostasis"/>
    <property type="evidence" value="ECO:0007669"/>
    <property type="project" value="TreeGrafter"/>
</dbReference>
<dbReference type="InterPro" id="IPR027470">
    <property type="entry name" value="Cation_efflux_CTD"/>
</dbReference>
<keyword evidence="4 9" id="KW-0812">Transmembrane</keyword>
<dbReference type="PANTHER" id="PTHR45820">
    <property type="entry name" value="FI23527P1"/>
    <property type="match status" value="1"/>
</dbReference>
<evidence type="ECO:0000256" key="9">
    <source>
        <dbReference type="SAM" id="Phobius"/>
    </source>
</evidence>
<keyword evidence="7 9" id="KW-0472">Membrane</keyword>
<dbReference type="InterPro" id="IPR036837">
    <property type="entry name" value="Cation_efflux_CTD_sf"/>
</dbReference>
<evidence type="ECO:0000256" key="5">
    <source>
        <dbReference type="ARBA" id="ARBA00022833"/>
    </source>
</evidence>
<feature type="transmembrane region" description="Helical" evidence="9">
    <location>
        <begin position="75"/>
        <end position="99"/>
    </location>
</feature>
<dbReference type="Gene3D" id="1.20.1510.10">
    <property type="entry name" value="Cation efflux protein transmembrane domain"/>
    <property type="match status" value="1"/>
</dbReference>
<dbReference type="GO" id="GO:0016020">
    <property type="term" value="C:membrane"/>
    <property type="evidence" value="ECO:0007669"/>
    <property type="project" value="UniProtKB-SubCell"/>
</dbReference>
<evidence type="ECO:0000256" key="3">
    <source>
        <dbReference type="ARBA" id="ARBA00022448"/>
    </source>
</evidence>
<evidence type="ECO:0000256" key="7">
    <source>
        <dbReference type="ARBA" id="ARBA00023136"/>
    </source>
</evidence>
<dbReference type="PANTHER" id="PTHR45820:SF6">
    <property type="entry name" value="ZINC_CADMIUM RESISTANCE PROTEIN-LIKE"/>
    <property type="match status" value="1"/>
</dbReference>
<keyword evidence="13" id="KW-1185">Reference proteome</keyword>
<evidence type="ECO:0000313" key="12">
    <source>
        <dbReference type="EMBL" id="RXM35030.1"/>
    </source>
</evidence>
<evidence type="ECO:0000256" key="6">
    <source>
        <dbReference type="ARBA" id="ARBA00022989"/>
    </source>
</evidence>
<evidence type="ECO:0000256" key="2">
    <source>
        <dbReference type="ARBA" id="ARBA00008873"/>
    </source>
</evidence>
<dbReference type="AlphaFoldDB" id="A0A444UIN1"/>